<evidence type="ECO:0000256" key="5">
    <source>
        <dbReference type="ARBA" id="ARBA00022737"/>
    </source>
</evidence>
<dbReference type="InterPro" id="IPR010255">
    <property type="entry name" value="Haem_peroxidase_sf"/>
</dbReference>
<protein>
    <submittedName>
        <fullName evidence="12">Ig-like domain-containing protein</fullName>
    </submittedName>
</protein>
<feature type="domain" description="Ig-like" evidence="10">
    <location>
        <begin position="14"/>
        <end position="124"/>
    </location>
</feature>
<evidence type="ECO:0000256" key="1">
    <source>
        <dbReference type="ARBA" id="ARBA00009588"/>
    </source>
</evidence>
<feature type="compositionally biased region" description="Basic and acidic residues" evidence="9">
    <location>
        <begin position="190"/>
        <end position="206"/>
    </location>
</feature>
<dbReference type="GO" id="GO:0020037">
    <property type="term" value="F:heme binding"/>
    <property type="evidence" value="ECO:0007669"/>
    <property type="project" value="InterPro"/>
</dbReference>
<keyword evidence="8" id="KW-0393">Immunoglobulin domain</keyword>
<dbReference type="PANTHER" id="PTHR12231:SF253">
    <property type="entry name" value="DPR-INTERACTING PROTEIN ETA, ISOFORM B-RELATED"/>
    <property type="match status" value="1"/>
</dbReference>
<dbReference type="FunFam" id="2.60.40.10:FF:001895">
    <property type="entry name" value="PeroXidasiN (Drosophila peroxidase) homolog"/>
    <property type="match status" value="1"/>
</dbReference>
<feature type="region of interest" description="Disordered" evidence="9">
    <location>
        <begin position="119"/>
        <end position="206"/>
    </location>
</feature>
<organism evidence="11 12">
    <name type="scientific">Panagrolaimus superbus</name>
    <dbReference type="NCBI Taxonomy" id="310955"/>
    <lineage>
        <taxon>Eukaryota</taxon>
        <taxon>Metazoa</taxon>
        <taxon>Ecdysozoa</taxon>
        <taxon>Nematoda</taxon>
        <taxon>Chromadorea</taxon>
        <taxon>Rhabditida</taxon>
        <taxon>Tylenchina</taxon>
        <taxon>Panagrolaimomorpha</taxon>
        <taxon>Panagrolaimoidea</taxon>
        <taxon>Panagrolaimidae</taxon>
        <taxon>Panagrolaimus</taxon>
    </lineage>
</organism>
<feature type="compositionally biased region" description="Low complexity" evidence="9">
    <location>
        <begin position="156"/>
        <end position="189"/>
    </location>
</feature>
<dbReference type="WBParaSite" id="PSU_v2.g15955.t1">
    <property type="protein sequence ID" value="PSU_v2.g15955.t1"/>
    <property type="gene ID" value="PSU_v2.g15955"/>
</dbReference>
<evidence type="ECO:0000313" key="11">
    <source>
        <dbReference type="Proteomes" id="UP000887577"/>
    </source>
</evidence>
<dbReference type="InterPro" id="IPR037120">
    <property type="entry name" value="Haem_peroxidase_sf_animal"/>
</dbReference>
<evidence type="ECO:0000313" key="12">
    <source>
        <dbReference type="WBParaSite" id="PSU_v2.g15955.t1"/>
    </source>
</evidence>
<dbReference type="InterPro" id="IPR036179">
    <property type="entry name" value="Ig-like_dom_sf"/>
</dbReference>
<dbReference type="InterPro" id="IPR019791">
    <property type="entry name" value="Haem_peroxidase_animal"/>
</dbReference>
<dbReference type="PANTHER" id="PTHR12231">
    <property type="entry name" value="CTX-RELATED TYPE I TRANSMEMBRANE PROTEIN"/>
    <property type="match status" value="1"/>
</dbReference>
<dbReference type="Gene3D" id="2.60.40.10">
    <property type="entry name" value="Immunoglobulins"/>
    <property type="match status" value="2"/>
</dbReference>
<evidence type="ECO:0000256" key="6">
    <source>
        <dbReference type="ARBA" id="ARBA00023157"/>
    </source>
</evidence>
<dbReference type="GO" id="GO:0031012">
    <property type="term" value="C:extracellular matrix"/>
    <property type="evidence" value="ECO:0007669"/>
    <property type="project" value="UniProtKB-ARBA"/>
</dbReference>
<dbReference type="InterPro" id="IPR013783">
    <property type="entry name" value="Ig-like_fold"/>
</dbReference>
<comment type="similarity">
    <text evidence="1">Belongs to the immunoglobulin superfamily. DCC family.</text>
</comment>
<dbReference type="InterPro" id="IPR003599">
    <property type="entry name" value="Ig_sub"/>
</dbReference>
<dbReference type="InterPro" id="IPR007110">
    <property type="entry name" value="Ig-like_dom"/>
</dbReference>
<dbReference type="Pfam" id="PF03098">
    <property type="entry name" value="An_peroxidase"/>
    <property type="match status" value="1"/>
</dbReference>
<dbReference type="InterPro" id="IPR051170">
    <property type="entry name" value="Neural/epithelial_adhesion"/>
</dbReference>
<evidence type="ECO:0000256" key="4">
    <source>
        <dbReference type="ARBA" id="ARBA00022729"/>
    </source>
</evidence>
<evidence type="ECO:0000256" key="9">
    <source>
        <dbReference type="SAM" id="MobiDB-lite"/>
    </source>
</evidence>
<feature type="domain" description="Ig-like" evidence="10">
    <location>
        <begin position="195"/>
        <end position="281"/>
    </location>
</feature>
<dbReference type="PROSITE" id="PS50292">
    <property type="entry name" value="PEROXIDASE_3"/>
    <property type="match status" value="1"/>
</dbReference>
<name>A0A914YB12_9BILA</name>
<evidence type="ECO:0000256" key="3">
    <source>
        <dbReference type="ARBA" id="ARBA00022614"/>
    </source>
</evidence>
<proteinExistence type="inferred from homology"/>
<keyword evidence="2" id="KW-0560">Oxidoreductase</keyword>
<dbReference type="AlphaFoldDB" id="A0A914YB12"/>
<dbReference type="GO" id="GO:0006979">
    <property type="term" value="P:response to oxidative stress"/>
    <property type="evidence" value="ECO:0007669"/>
    <property type="project" value="InterPro"/>
</dbReference>
<dbReference type="PROSITE" id="PS50835">
    <property type="entry name" value="IG_LIKE"/>
    <property type="match status" value="3"/>
</dbReference>
<dbReference type="SMART" id="SM00408">
    <property type="entry name" value="IGc2"/>
    <property type="match status" value="2"/>
</dbReference>
<keyword evidence="11" id="KW-1185">Reference proteome</keyword>
<accession>A0A914YB12</accession>
<keyword evidence="3" id="KW-0433">Leucine-rich repeat</keyword>
<keyword evidence="7" id="KW-0325">Glycoprotein</keyword>
<dbReference type="Gene3D" id="1.10.640.10">
    <property type="entry name" value="Haem peroxidase domain superfamily, animal type"/>
    <property type="match status" value="1"/>
</dbReference>
<dbReference type="GO" id="GO:0004601">
    <property type="term" value="F:peroxidase activity"/>
    <property type="evidence" value="ECO:0007669"/>
    <property type="project" value="UniProtKB-KW"/>
</dbReference>
<dbReference type="SUPFAM" id="SSF48113">
    <property type="entry name" value="Heme-dependent peroxidases"/>
    <property type="match status" value="1"/>
</dbReference>
<dbReference type="Pfam" id="PF07679">
    <property type="entry name" value="I-set"/>
    <property type="match status" value="2"/>
</dbReference>
<dbReference type="InterPro" id="IPR003598">
    <property type="entry name" value="Ig_sub2"/>
</dbReference>
<sequence length="551" mass="63035">MLLTSIVKLLKKNPELEKDHHAKCMHPKNLQGKRLVDLETDELKCFSASFVETEGGYLLNCNNFDEGASIDWIYENILLDYSIVEDYEIIDNGTLAIQQRFNPTKFKCAVNYIVSPLRHSRQLNNNNNNNNNRGHQQFRQHQQQHNSLPNPPPPSHHQQFQQQQQQQQQHPRHQSSYSSTNPSTPTSTITDDRRPQFTYTPRDRSYREGSAVKLNCEVIGNPRPSIRWSFNGNLLEASRKHEMKNDNTQLTIYPFLDQDVGIYKCEAFNQYGRIESAANIKAIHSSPPVIIDAPKSVQVRPGENVHFRCTARGEPKPSITWFFNGSELPILRGHFTVSDDETDLTITHISRHDHGLYSCMAGNAVGSMTAEAQLNVKSSQLDLLDSSLNSQVLKNIVQEASKNIDQAIANTQTDLKKGVTSPDELLRHFKFALKRPTELSRAREIYEESLRLVEKHVEHGLRFNVHELPTNMSFESVLSVSHIQTIMELSGCMNGQFKDACTNMCFHSKFRSYTGQCNNFDHPTWGVSQIPFYRLLPPIYENGFNQPNRFP</sequence>
<evidence type="ECO:0000256" key="2">
    <source>
        <dbReference type="ARBA" id="ARBA00022559"/>
    </source>
</evidence>
<feature type="compositionally biased region" description="Low complexity" evidence="9">
    <location>
        <begin position="122"/>
        <end position="148"/>
    </location>
</feature>
<evidence type="ECO:0000259" key="10">
    <source>
        <dbReference type="PROSITE" id="PS50835"/>
    </source>
</evidence>
<dbReference type="SUPFAM" id="SSF48726">
    <property type="entry name" value="Immunoglobulin"/>
    <property type="match status" value="2"/>
</dbReference>
<keyword evidence="5" id="KW-0677">Repeat</keyword>
<reference evidence="12" key="1">
    <citation type="submission" date="2022-11" db="UniProtKB">
        <authorList>
            <consortium name="WormBaseParasite"/>
        </authorList>
    </citation>
    <scope>IDENTIFICATION</scope>
</reference>
<keyword evidence="2" id="KW-0575">Peroxidase</keyword>
<dbReference type="FunFam" id="2.60.40.10:FF:000299">
    <property type="entry name" value="protogenin isoform X2"/>
    <property type="match status" value="1"/>
</dbReference>
<dbReference type="InterPro" id="IPR013098">
    <property type="entry name" value="Ig_I-set"/>
</dbReference>
<evidence type="ECO:0000256" key="8">
    <source>
        <dbReference type="ARBA" id="ARBA00023319"/>
    </source>
</evidence>
<keyword evidence="4" id="KW-0732">Signal</keyword>
<dbReference type="Proteomes" id="UP000887577">
    <property type="component" value="Unplaced"/>
</dbReference>
<dbReference type="SMART" id="SM00409">
    <property type="entry name" value="IG"/>
    <property type="match status" value="2"/>
</dbReference>
<feature type="domain" description="Ig-like" evidence="10">
    <location>
        <begin position="288"/>
        <end position="375"/>
    </location>
</feature>
<keyword evidence="6" id="KW-1015">Disulfide bond</keyword>
<evidence type="ECO:0000256" key="7">
    <source>
        <dbReference type="ARBA" id="ARBA00023180"/>
    </source>
</evidence>